<accession>A0A6A6DQ60</accession>
<organism evidence="1 2">
    <name type="scientific">Zopfia rhizophila CBS 207.26</name>
    <dbReference type="NCBI Taxonomy" id="1314779"/>
    <lineage>
        <taxon>Eukaryota</taxon>
        <taxon>Fungi</taxon>
        <taxon>Dikarya</taxon>
        <taxon>Ascomycota</taxon>
        <taxon>Pezizomycotina</taxon>
        <taxon>Dothideomycetes</taxon>
        <taxon>Dothideomycetes incertae sedis</taxon>
        <taxon>Zopfiaceae</taxon>
        <taxon>Zopfia</taxon>
    </lineage>
</organism>
<name>A0A6A6DQ60_9PEZI</name>
<keyword evidence="2" id="KW-1185">Reference proteome</keyword>
<dbReference type="EMBL" id="ML994654">
    <property type="protein sequence ID" value="KAF2181123.1"/>
    <property type="molecule type" value="Genomic_DNA"/>
</dbReference>
<evidence type="ECO:0000313" key="2">
    <source>
        <dbReference type="Proteomes" id="UP000800200"/>
    </source>
</evidence>
<dbReference type="AlphaFoldDB" id="A0A6A6DQ60"/>
<sequence length="103" mass="11852">MSTAPLPLHFNNIDPTRLWADYYYYKNAVHADSSALDGGDFEFILETMKNLLSEKANDTPHVNAADSRQRFEATVHNPIVYQSKEIYELKRKMKEQDGSLESL</sequence>
<dbReference type="Proteomes" id="UP000800200">
    <property type="component" value="Unassembled WGS sequence"/>
</dbReference>
<gene>
    <name evidence="1" type="ORF">K469DRAFT_792999</name>
</gene>
<proteinExistence type="predicted"/>
<protein>
    <submittedName>
        <fullName evidence="1">Uncharacterized protein</fullName>
    </submittedName>
</protein>
<reference evidence="1" key="1">
    <citation type="journal article" date="2020" name="Stud. Mycol.">
        <title>101 Dothideomycetes genomes: a test case for predicting lifestyles and emergence of pathogens.</title>
        <authorList>
            <person name="Haridas S."/>
            <person name="Albert R."/>
            <person name="Binder M."/>
            <person name="Bloem J."/>
            <person name="Labutti K."/>
            <person name="Salamov A."/>
            <person name="Andreopoulos B."/>
            <person name="Baker S."/>
            <person name="Barry K."/>
            <person name="Bills G."/>
            <person name="Bluhm B."/>
            <person name="Cannon C."/>
            <person name="Castanera R."/>
            <person name="Culley D."/>
            <person name="Daum C."/>
            <person name="Ezra D."/>
            <person name="Gonzalez J."/>
            <person name="Henrissat B."/>
            <person name="Kuo A."/>
            <person name="Liang C."/>
            <person name="Lipzen A."/>
            <person name="Lutzoni F."/>
            <person name="Magnuson J."/>
            <person name="Mondo S."/>
            <person name="Nolan M."/>
            <person name="Ohm R."/>
            <person name="Pangilinan J."/>
            <person name="Park H.-J."/>
            <person name="Ramirez L."/>
            <person name="Alfaro M."/>
            <person name="Sun H."/>
            <person name="Tritt A."/>
            <person name="Yoshinaga Y."/>
            <person name="Zwiers L.-H."/>
            <person name="Turgeon B."/>
            <person name="Goodwin S."/>
            <person name="Spatafora J."/>
            <person name="Crous P."/>
            <person name="Grigoriev I."/>
        </authorList>
    </citation>
    <scope>NUCLEOTIDE SEQUENCE</scope>
    <source>
        <strain evidence="1">CBS 207.26</strain>
    </source>
</reference>
<evidence type="ECO:0000313" key="1">
    <source>
        <dbReference type="EMBL" id="KAF2181123.1"/>
    </source>
</evidence>